<evidence type="ECO:0000256" key="7">
    <source>
        <dbReference type="ARBA" id="ARBA00022989"/>
    </source>
</evidence>
<evidence type="ECO:0000256" key="6">
    <source>
        <dbReference type="ARBA" id="ARBA00022692"/>
    </source>
</evidence>
<evidence type="ECO:0000256" key="10">
    <source>
        <dbReference type="SAM" id="Coils"/>
    </source>
</evidence>
<keyword evidence="6 9" id="KW-0812">Transmembrane</keyword>
<keyword evidence="7 9" id="KW-1133">Transmembrane helix</keyword>
<comment type="caution">
    <text evidence="13">The sequence shown here is derived from an EMBL/GenBank/DDBJ whole genome shotgun (WGS) entry which is preliminary data.</text>
</comment>
<dbReference type="RefSeq" id="WP_277276847.1">
    <property type="nucleotide sequence ID" value="NZ_JAROCY010000007.1"/>
</dbReference>
<keyword evidence="10" id="KW-0175">Coiled coil</keyword>
<keyword evidence="4 9" id="KW-1003">Cell membrane</keyword>
<evidence type="ECO:0000256" key="5">
    <source>
        <dbReference type="ARBA" id="ARBA00022519"/>
    </source>
</evidence>
<dbReference type="InterPro" id="IPR050739">
    <property type="entry name" value="MFP"/>
</dbReference>
<sequence length="450" mass="49521">MNMPVSPNAEAARNLLPTLWEDPAEKAKAPRLLQRLLATIGGLFLVLFVLAAVVPIGGAVIGGGQVGVESRVKRIAHPTGGVISSILVHNGQHVKEGDLLMRLDDRVTGADAQYSNLTVEQLLAQKARLEAERLGAGGITFPPELARANTASARKAMADEQHQFVMRQTEEADLRAQLAARMQQYNQEIAGIQSQIAALKEQRRLIEPERQGVKDLWDKQLVTINRLNQLERTAVDMEGSIGSLNAQIAQARAKITEAQEQSIQLGQTRRVQAGQDLAQVNTALNQQQLRSVAASDQQNRSEIRAPYSGTVEKIAFSAVGDVVRPAEPIMEIVPDKDVMVVEAMISPSDVDQVLKGQNARVRFSAFNRATTPEIPGKVVYVATDRTENTEARSSYYMVRIEVDQARVKKEGLDLRSGMPAEVYIETGSRSLLSYITKPLRDQFMRSFRDN</sequence>
<keyword evidence="14" id="KW-1185">Reference proteome</keyword>
<dbReference type="Gene3D" id="2.40.30.170">
    <property type="match status" value="1"/>
</dbReference>
<name>A0ABT6CH86_9SPHN</name>
<dbReference type="Pfam" id="PF25994">
    <property type="entry name" value="HH_AprE"/>
    <property type="match status" value="1"/>
</dbReference>
<dbReference type="EMBL" id="JAROCY010000007">
    <property type="protein sequence ID" value="MDF8333294.1"/>
    <property type="molecule type" value="Genomic_DNA"/>
</dbReference>
<evidence type="ECO:0000256" key="9">
    <source>
        <dbReference type="RuleBase" id="RU365093"/>
    </source>
</evidence>
<dbReference type="Proteomes" id="UP001222770">
    <property type="component" value="Unassembled WGS sequence"/>
</dbReference>
<dbReference type="Gene3D" id="2.40.50.100">
    <property type="match status" value="1"/>
</dbReference>
<keyword evidence="3 9" id="KW-0813">Transport</keyword>
<evidence type="ECO:0000256" key="3">
    <source>
        <dbReference type="ARBA" id="ARBA00022448"/>
    </source>
</evidence>
<keyword evidence="8 9" id="KW-0472">Membrane</keyword>
<dbReference type="Pfam" id="PF26002">
    <property type="entry name" value="Beta-barrel_AprE"/>
    <property type="match status" value="1"/>
</dbReference>
<dbReference type="InterPro" id="IPR010129">
    <property type="entry name" value="T1SS_HlyD"/>
</dbReference>
<feature type="domain" description="AprE-like long alpha-helical hairpin" evidence="11">
    <location>
        <begin position="115"/>
        <end position="297"/>
    </location>
</feature>
<feature type="coiled-coil region" evidence="10">
    <location>
        <begin position="227"/>
        <end position="261"/>
    </location>
</feature>
<comment type="similarity">
    <text evidence="2 9">Belongs to the membrane fusion protein (MFP) (TC 8.A.1) family.</text>
</comment>
<comment type="subcellular location">
    <subcellularLocation>
        <location evidence="1 9">Cell inner membrane</location>
        <topology evidence="1 9">Single-pass membrane protein</topology>
    </subcellularLocation>
</comment>
<evidence type="ECO:0000256" key="8">
    <source>
        <dbReference type="ARBA" id="ARBA00023136"/>
    </source>
</evidence>
<feature type="transmembrane region" description="Helical" evidence="9">
    <location>
        <begin position="36"/>
        <end position="61"/>
    </location>
</feature>
<dbReference type="PANTHER" id="PTHR30386:SF17">
    <property type="entry name" value="ALKALINE PROTEASE SECRETION PROTEIN APRE"/>
    <property type="match status" value="1"/>
</dbReference>
<proteinExistence type="inferred from homology"/>
<evidence type="ECO:0000256" key="4">
    <source>
        <dbReference type="ARBA" id="ARBA00022475"/>
    </source>
</evidence>
<evidence type="ECO:0000313" key="13">
    <source>
        <dbReference type="EMBL" id="MDF8333294.1"/>
    </source>
</evidence>
<dbReference type="Gene3D" id="6.10.140.920">
    <property type="match status" value="1"/>
</dbReference>
<evidence type="ECO:0000259" key="11">
    <source>
        <dbReference type="Pfam" id="PF25994"/>
    </source>
</evidence>
<reference evidence="13 14" key="1">
    <citation type="submission" date="2023-03" db="EMBL/GenBank/DDBJ databases">
        <title>Novosphingobium cyanobacteriorum sp. nov., isolated from a eutrophic reservoir during the Microcystis bloom period.</title>
        <authorList>
            <person name="Kang M."/>
            <person name="Le V."/>
            <person name="Ko S.-R."/>
            <person name="Lee S.-A."/>
            <person name="Ahn C.-Y."/>
        </authorList>
    </citation>
    <scope>NUCLEOTIDE SEQUENCE [LARGE SCALE GENOMIC DNA]</scope>
    <source>
        <strain evidence="13 14">HBC54</strain>
    </source>
</reference>
<gene>
    <name evidence="13" type="ORF">POM99_08790</name>
</gene>
<feature type="coiled-coil region" evidence="10">
    <location>
        <begin position="175"/>
        <end position="202"/>
    </location>
</feature>
<dbReference type="InterPro" id="IPR058982">
    <property type="entry name" value="Beta-barrel_AprE"/>
</dbReference>
<evidence type="ECO:0000259" key="12">
    <source>
        <dbReference type="Pfam" id="PF26002"/>
    </source>
</evidence>
<dbReference type="PRINTS" id="PR01490">
    <property type="entry name" value="RTXTOXIND"/>
</dbReference>
<dbReference type="NCBIfam" id="TIGR01843">
    <property type="entry name" value="type_I_hlyD"/>
    <property type="match status" value="1"/>
</dbReference>
<protein>
    <recommendedName>
        <fullName evidence="9">Membrane fusion protein (MFP) family protein</fullName>
    </recommendedName>
</protein>
<keyword evidence="5 9" id="KW-0997">Cell inner membrane</keyword>
<evidence type="ECO:0000256" key="2">
    <source>
        <dbReference type="ARBA" id="ARBA00009477"/>
    </source>
</evidence>
<organism evidence="13 14">
    <name type="scientific">Novosphingobium cyanobacteriorum</name>
    <dbReference type="NCBI Taxonomy" id="3024215"/>
    <lineage>
        <taxon>Bacteria</taxon>
        <taxon>Pseudomonadati</taxon>
        <taxon>Pseudomonadota</taxon>
        <taxon>Alphaproteobacteria</taxon>
        <taxon>Sphingomonadales</taxon>
        <taxon>Sphingomonadaceae</taxon>
        <taxon>Novosphingobium</taxon>
    </lineage>
</organism>
<evidence type="ECO:0000256" key="1">
    <source>
        <dbReference type="ARBA" id="ARBA00004377"/>
    </source>
</evidence>
<feature type="domain" description="AprE-like beta-barrel" evidence="12">
    <location>
        <begin position="339"/>
        <end position="427"/>
    </location>
</feature>
<dbReference type="PANTHER" id="PTHR30386">
    <property type="entry name" value="MEMBRANE FUSION SUBUNIT OF EMRAB-TOLC MULTIDRUG EFFLUX PUMP"/>
    <property type="match status" value="1"/>
</dbReference>
<dbReference type="InterPro" id="IPR058781">
    <property type="entry name" value="HH_AprE-like"/>
</dbReference>
<accession>A0ABT6CH86</accession>
<evidence type="ECO:0000313" key="14">
    <source>
        <dbReference type="Proteomes" id="UP001222770"/>
    </source>
</evidence>